<reference evidence="3" key="1">
    <citation type="journal article" date="2019" name="Int. J. Syst. Evol. Microbiol.">
        <title>The Global Catalogue of Microorganisms (GCM) 10K type strain sequencing project: providing services to taxonomists for standard genome sequencing and annotation.</title>
        <authorList>
            <consortium name="The Broad Institute Genomics Platform"/>
            <consortium name="The Broad Institute Genome Sequencing Center for Infectious Disease"/>
            <person name="Wu L."/>
            <person name="Ma J."/>
        </authorList>
    </citation>
    <scope>NUCLEOTIDE SEQUENCE [LARGE SCALE GENOMIC DNA]</scope>
    <source>
        <strain evidence="3">JCM 17906</strain>
    </source>
</reference>
<dbReference type="RefSeq" id="WP_345426481.1">
    <property type="nucleotide sequence ID" value="NZ_BAABGT010000102.1"/>
</dbReference>
<feature type="region of interest" description="Disordered" evidence="1">
    <location>
        <begin position="214"/>
        <end position="250"/>
    </location>
</feature>
<proteinExistence type="predicted"/>
<organism evidence="2 3">
    <name type="scientific">Pseudonocardia xishanensis</name>
    <dbReference type="NCBI Taxonomy" id="630995"/>
    <lineage>
        <taxon>Bacteria</taxon>
        <taxon>Bacillati</taxon>
        <taxon>Actinomycetota</taxon>
        <taxon>Actinomycetes</taxon>
        <taxon>Pseudonocardiales</taxon>
        <taxon>Pseudonocardiaceae</taxon>
        <taxon>Pseudonocardia</taxon>
    </lineage>
</organism>
<comment type="caution">
    <text evidence="2">The sequence shown here is derived from an EMBL/GenBank/DDBJ whole genome shotgun (WGS) entry which is preliminary data.</text>
</comment>
<evidence type="ECO:0000256" key="1">
    <source>
        <dbReference type="SAM" id="MobiDB-lite"/>
    </source>
</evidence>
<protein>
    <submittedName>
        <fullName evidence="2">Uncharacterized protein</fullName>
    </submittedName>
</protein>
<dbReference type="Proteomes" id="UP001501598">
    <property type="component" value="Unassembled WGS sequence"/>
</dbReference>
<accession>A0ABP8S2X2</accession>
<name>A0ABP8S2X2_9PSEU</name>
<dbReference type="EMBL" id="BAABGT010000102">
    <property type="protein sequence ID" value="GAA4557716.1"/>
    <property type="molecule type" value="Genomic_DNA"/>
</dbReference>
<gene>
    <name evidence="2" type="ORF">GCM10023175_62690</name>
</gene>
<keyword evidence="3" id="KW-1185">Reference proteome</keyword>
<sequence>MAVLVCRDVIAHGHVDGTQAPAGEGRRSLSEEEKAARRVVVERNKQWRSATTVRREWLRAFAACKTAPVGAERFVLTCLLAGDHPIRQALEAGWPLLRELLGFEVGPSDRFRSGGAEFSAVMEMVSAVSPRRATVLAAAAVLCAWEERTGPHTWRHQGADTARYLGQMATWGYQLSDIETYAVTGLEPEAAAPEAAPLESAAGDRVVRRRGVAGLSPRAMSCSPRAARHRPPPPPATTTIATGRQNQGSR</sequence>
<evidence type="ECO:0000313" key="3">
    <source>
        <dbReference type="Proteomes" id="UP001501598"/>
    </source>
</evidence>
<evidence type="ECO:0000313" key="2">
    <source>
        <dbReference type="EMBL" id="GAA4557716.1"/>
    </source>
</evidence>